<sequence>MDALTAPVLTFSQLWADTIPQRLLAQVSMARMIALMKKQQSATDVECVIYLYTRTLEAPMNSDWVDIYTHLSCRTLENLFMEDHWNEVKAPRELTEWLQHALNRLRQFIYKKRRELLKQKMSITTKEIKETPKVGRSSTSPTQQASFDF</sequence>
<organism evidence="2 3">
    <name type="scientific">Chitinophaga cymbidii</name>
    <dbReference type="NCBI Taxonomy" id="1096750"/>
    <lineage>
        <taxon>Bacteria</taxon>
        <taxon>Pseudomonadati</taxon>
        <taxon>Bacteroidota</taxon>
        <taxon>Chitinophagia</taxon>
        <taxon>Chitinophagales</taxon>
        <taxon>Chitinophagaceae</taxon>
        <taxon>Chitinophaga</taxon>
    </lineage>
</organism>
<evidence type="ECO:0000313" key="2">
    <source>
        <dbReference type="EMBL" id="GEP94485.1"/>
    </source>
</evidence>
<feature type="compositionally biased region" description="Polar residues" evidence="1">
    <location>
        <begin position="136"/>
        <end position="149"/>
    </location>
</feature>
<dbReference type="Proteomes" id="UP000321436">
    <property type="component" value="Unassembled WGS sequence"/>
</dbReference>
<evidence type="ECO:0000313" key="3">
    <source>
        <dbReference type="Proteomes" id="UP000321436"/>
    </source>
</evidence>
<dbReference type="EMBL" id="BKAU01000001">
    <property type="protein sequence ID" value="GEP94485.1"/>
    <property type="molecule type" value="Genomic_DNA"/>
</dbReference>
<reference evidence="2 3" key="1">
    <citation type="submission" date="2019-07" db="EMBL/GenBank/DDBJ databases">
        <title>Whole genome shotgun sequence of Chitinophaga cymbidii NBRC 109752.</title>
        <authorList>
            <person name="Hosoyama A."/>
            <person name="Uohara A."/>
            <person name="Ohji S."/>
            <person name="Ichikawa N."/>
        </authorList>
    </citation>
    <scope>NUCLEOTIDE SEQUENCE [LARGE SCALE GENOMIC DNA]</scope>
    <source>
        <strain evidence="2 3">NBRC 109752</strain>
    </source>
</reference>
<proteinExistence type="predicted"/>
<feature type="region of interest" description="Disordered" evidence="1">
    <location>
        <begin position="128"/>
        <end position="149"/>
    </location>
</feature>
<dbReference type="AlphaFoldDB" id="A0A512RFL2"/>
<gene>
    <name evidence="2" type="ORF">CCY01nite_07450</name>
</gene>
<evidence type="ECO:0000256" key="1">
    <source>
        <dbReference type="SAM" id="MobiDB-lite"/>
    </source>
</evidence>
<accession>A0A512RFL2</accession>
<protein>
    <submittedName>
        <fullName evidence="2">Uncharacterized protein</fullName>
    </submittedName>
</protein>
<comment type="caution">
    <text evidence="2">The sequence shown here is derived from an EMBL/GenBank/DDBJ whole genome shotgun (WGS) entry which is preliminary data.</text>
</comment>
<keyword evidence="3" id="KW-1185">Reference proteome</keyword>
<name>A0A512RFL2_9BACT</name>